<feature type="transmembrane region" description="Helical" evidence="8">
    <location>
        <begin position="262"/>
        <end position="282"/>
    </location>
</feature>
<proteinExistence type="inferred from homology"/>
<dbReference type="PANTHER" id="PTHR31113">
    <property type="entry name" value="UPF0496 PROTEIN 3-RELATED"/>
    <property type="match status" value="1"/>
</dbReference>
<evidence type="ECO:0000313" key="10">
    <source>
        <dbReference type="Proteomes" id="UP000187406"/>
    </source>
</evidence>
<accession>A0A1Q3C9J2</accession>
<sequence length="390" mass="44231">MMGGKSSKNKDGDAPRPSPPPPLPPALPTFPNNSPYTDDLNSYEAACRLDPDLQSFDATVHERTARFVNTLASGVEVRSLSFDSLREVTSCLLEMNQEVVKVILECKKDIWNNQELFALVEEYFDNSIMNLDFCTSLENCLKRSRNSQLIIQWAVRRFEEEAKGGNDVGGMKYTNTLEELRKFKAAGDPFTEEFFMLFKSVYKQQKSMLQKLELRKKRLDKKLKSLKTWRRVSNVLFVAAFVSVLIFSVVAAAIAAPPVVTALAAALAVPVGSVGKWCSVLWKRCENELKGQREMVSSMWTGTFITIQDMDNVRLLVNKLEIVVESLMQKTDFAQRDDEAVTLAIEEIKKKLEEFTQSIDVLIKHADKCSRDIRMARTVILQRIIRDPNS</sequence>
<dbReference type="InParanoid" id="A0A1Q3C9J2"/>
<dbReference type="AlphaFoldDB" id="A0A1Q3C9J2"/>
<evidence type="ECO:0000256" key="8">
    <source>
        <dbReference type="SAM" id="Phobius"/>
    </source>
</evidence>
<feature type="coiled-coil region" evidence="6">
    <location>
        <begin position="202"/>
        <end position="229"/>
    </location>
</feature>
<evidence type="ECO:0000313" key="9">
    <source>
        <dbReference type="EMBL" id="GAV76771.1"/>
    </source>
</evidence>
<dbReference type="EMBL" id="BDDD01001523">
    <property type="protein sequence ID" value="GAV76771.1"/>
    <property type="molecule type" value="Genomic_DNA"/>
</dbReference>
<dbReference type="STRING" id="3775.A0A1Q3C9J2"/>
<comment type="caution">
    <text evidence="9">The sequence shown here is derived from an EMBL/GenBank/DDBJ whole genome shotgun (WGS) entry which is preliminary data.</text>
</comment>
<dbReference type="GO" id="GO:0016020">
    <property type="term" value="C:membrane"/>
    <property type="evidence" value="ECO:0007669"/>
    <property type="project" value="UniProtKB-SubCell"/>
</dbReference>
<dbReference type="FunCoup" id="A0A1Q3C9J2">
    <property type="interactions" value="222"/>
</dbReference>
<dbReference type="PANTHER" id="PTHR31113:SF32">
    <property type="entry name" value="UPF0496 PLANT-LIKE PROTEIN"/>
    <property type="match status" value="1"/>
</dbReference>
<evidence type="ECO:0000256" key="2">
    <source>
        <dbReference type="ARBA" id="ARBA00009074"/>
    </source>
</evidence>
<evidence type="ECO:0000256" key="7">
    <source>
        <dbReference type="SAM" id="MobiDB-lite"/>
    </source>
</evidence>
<feature type="region of interest" description="Disordered" evidence="7">
    <location>
        <begin position="1"/>
        <end position="35"/>
    </location>
</feature>
<keyword evidence="5 8" id="KW-0472">Membrane</keyword>
<dbReference type="Pfam" id="PF05055">
    <property type="entry name" value="DUF677"/>
    <property type="match status" value="1"/>
</dbReference>
<evidence type="ECO:0000256" key="3">
    <source>
        <dbReference type="ARBA" id="ARBA00022692"/>
    </source>
</evidence>
<dbReference type="OrthoDB" id="679959at2759"/>
<organism evidence="9 10">
    <name type="scientific">Cephalotus follicularis</name>
    <name type="common">Albany pitcher plant</name>
    <dbReference type="NCBI Taxonomy" id="3775"/>
    <lineage>
        <taxon>Eukaryota</taxon>
        <taxon>Viridiplantae</taxon>
        <taxon>Streptophyta</taxon>
        <taxon>Embryophyta</taxon>
        <taxon>Tracheophyta</taxon>
        <taxon>Spermatophyta</taxon>
        <taxon>Magnoliopsida</taxon>
        <taxon>eudicotyledons</taxon>
        <taxon>Gunneridae</taxon>
        <taxon>Pentapetalae</taxon>
        <taxon>rosids</taxon>
        <taxon>fabids</taxon>
        <taxon>Oxalidales</taxon>
        <taxon>Cephalotaceae</taxon>
        <taxon>Cephalotus</taxon>
    </lineage>
</organism>
<dbReference type="InterPro" id="IPR007749">
    <property type="entry name" value="DUF677"/>
</dbReference>
<gene>
    <name evidence="9" type="ORF">CFOL_v3_20244</name>
</gene>
<evidence type="ECO:0000256" key="6">
    <source>
        <dbReference type="SAM" id="Coils"/>
    </source>
</evidence>
<keyword evidence="10" id="KW-1185">Reference proteome</keyword>
<keyword evidence="4 8" id="KW-1133">Transmembrane helix</keyword>
<reference evidence="10" key="1">
    <citation type="submission" date="2016-04" db="EMBL/GenBank/DDBJ databases">
        <title>Cephalotus genome sequencing.</title>
        <authorList>
            <person name="Fukushima K."/>
            <person name="Hasebe M."/>
            <person name="Fang X."/>
        </authorList>
    </citation>
    <scope>NUCLEOTIDE SEQUENCE [LARGE SCALE GENOMIC DNA]</scope>
    <source>
        <strain evidence="10">cv. St1</strain>
    </source>
</reference>
<feature type="transmembrane region" description="Helical" evidence="8">
    <location>
        <begin position="232"/>
        <end position="256"/>
    </location>
</feature>
<dbReference type="Proteomes" id="UP000187406">
    <property type="component" value="Unassembled WGS sequence"/>
</dbReference>
<protein>
    <submittedName>
        <fullName evidence="9">DUF677 domain-containing protein</fullName>
    </submittedName>
</protein>
<keyword evidence="3 8" id="KW-0812">Transmembrane</keyword>
<comment type="subcellular location">
    <subcellularLocation>
        <location evidence="1">Membrane</location>
    </subcellularLocation>
</comment>
<keyword evidence="6" id="KW-0175">Coiled coil</keyword>
<name>A0A1Q3C9J2_CEPFO</name>
<comment type="similarity">
    <text evidence="2">Belongs to the UPF0496 family.</text>
</comment>
<feature type="coiled-coil region" evidence="6">
    <location>
        <begin position="310"/>
        <end position="365"/>
    </location>
</feature>
<evidence type="ECO:0000256" key="5">
    <source>
        <dbReference type="ARBA" id="ARBA00023136"/>
    </source>
</evidence>
<evidence type="ECO:0000256" key="1">
    <source>
        <dbReference type="ARBA" id="ARBA00004370"/>
    </source>
</evidence>
<feature type="compositionally biased region" description="Pro residues" evidence="7">
    <location>
        <begin position="16"/>
        <end position="28"/>
    </location>
</feature>
<evidence type="ECO:0000256" key="4">
    <source>
        <dbReference type="ARBA" id="ARBA00022989"/>
    </source>
</evidence>